<dbReference type="PANTHER" id="PTHR41244:SF1">
    <property type="entry name" value="GLYCOSYLTRANSFERASE"/>
    <property type="match status" value="1"/>
</dbReference>
<dbReference type="Gene3D" id="3.20.20.80">
    <property type="entry name" value="Glycosidases"/>
    <property type="match status" value="1"/>
</dbReference>
<reference evidence="2 3" key="1">
    <citation type="submission" date="2019-11" db="EMBL/GenBank/DDBJ databases">
        <authorList>
            <person name="Zheng R.K."/>
            <person name="Sun C.M."/>
        </authorList>
    </citation>
    <scope>NUCLEOTIDE SEQUENCE [LARGE SCALE GENOMIC DNA]</scope>
    <source>
        <strain evidence="2 3">WC007</strain>
    </source>
</reference>
<evidence type="ECO:0008006" key="4">
    <source>
        <dbReference type="Google" id="ProtNLM"/>
    </source>
</evidence>
<keyword evidence="3" id="KW-1185">Reference proteome</keyword>
<accession>A0A6I6JRJ1</accession>
<dbReference type="InterPro" id="IPR032719">
    <property type="entry name" value="WbsX"/>
</dbReference>
<evidence type="ECO:0000313" key="3">
    <source>
        <dbReference type="Proteomes" id="UP000428260"/>
    </source>
</evidence>
<gene>
    <name evidence="2" type="ORF">GM418_03625</name>
</gene>
<keyword evidence="1" id="KW-0732">Signal</keyword>
<dbReference type="AlphaFoldDB" id="A0A6I6JRJ1"/>
<organism evidence="2 3">
    <name type="scientific">Maribellus comscasis</name>
    <dbReference type="NCBI Taxonomy" id="2681766"/>
    <lineage>
        <taxon>Bacteria</taxon>
        <taxon>Pseudomonadati</taxon>
        <taxon>Bacteroidota</taxon>
        <taxon>Bacteroidia</taxon>
        <taxon>Marinilabiliales</taxon>
        <taxon>Prolixibacteraceae</taxon>
        <taxon>Maribellus</taxon>
    </lineage>
</organism>
<dbReference type="PANTHER" id="PTHR41244">
    <property type="entry name" value="RHAMNAN SYNTHESIS F"/>
    <property type="match status" value="1"/>
</dbReference>
<feature type="signal peptide" evidence="1">
    <location>
        <begin position="1"/>
        <end position="19"/>
    </location>
</feature>
<dbReference type="EMBL" id="CP046401">
    <property type="protein sequence ID" value="QGY42772.1"/>
    <property type="molecule type" value="Genomic_DNA"/>
</dbReference>
<dbReference type="Pfam" id="PF14307">
    <property type="entry name" value="Glyco_tran_WbsX"/>
    <property type="match status" value="1"/>
</dbReference>
<sequence length="392" mass="45763">MKKLLVFYLLICCFALSKAQEKAQQKYDVAAFVWPSYHPDERAKIFWPEGIGEWQTVKSNQSKFEGHEQPRYPLWGYINEADPYVAEMEINAAADHGVNVFIFDWYWYDRMPFLEGHLNDGYLKAGNNDRVKFYLMWANHDVNMTWDKRNAGKPNDALIWKGSVDREEFEVICHRVIKKYFSHPSYYKVDGKPSFMIYDLNILIQGLGGVENTKDAFEWFRNETQKAGFKGLDLQLTLRKSGKGVTGIAGDKVGSQKEVIEQLGFDGVTHYQFVHFTNVNRDYNEILGDVEKEWNTLDTEYKIPYYVHVSVGWDNNPRFEMFRGGIVKNNTPENFEKALRKAKDFVDAHPKQAPLITINSWNEWTETSYLQPCTMYGYGYLNAIKKVFLEEK</sequence>
<dbReference type="KEGG" id="mcos:GM418_03625"/>
<dbReference type="Proteomes" id="UP000428260">
    <property type="component" value="Chromosome"/>
</dbReference>
<evidence type="ECO:0000313" key="2">
    <source>
        <dbReference type="EMBL" id="QGY42772.1"/>
    </source>
</evidence>
<dbReference type="RefSeq" id="WP_158863241.1">
    <property type="nucleotide sequence ID" value="NZ_CP046401.1"/>
</dbReference>
<proteinExistence type="predicted"/>
<dbReference type="CDD" id="cd11579">
    <property type="entry name" value="Glyco_tran_WbsX"/>
    <property type="match status" value="1"/>
</dbReference>
<name>A0A6I6JRJ1_9BACT</name>
<protein>
    <recommendedName>
        <fullName evidence="4">Glycosyltransferase WbsX</fullName>
    </recommendedName>
</protein>
<evidence type="ECO:0000256" key="1">
    <source>
        <dbReference type="SAM" id="SignalP"/>
    </source>
</evidence>
<feature type="chain" id="PRO_5026206831" description="Glycosyltransferase WbsX" evidence="1">
    <location>
        <begin position="20"/>
        <end position="392"/>
    </location>
</feature>